<dbReference type="GO" id="GO:0030182">
    <property type="term" value="P:neuron differentiation"/>
    <property type="evidence" value="ECO:0007669"/>
    <property type="project" value="UniProtKB-ARBA"/>
</dbReference>
<dbReference type="GO" id="GO:0005856">
    <property type="term" value="C:cytoskeleton"/>
    <property type="evidence" value="ECO:0007669"/>
    <property type="project" value="UniProtKB-SubCell"/>
</dbReference>
<evidence type="ECO:0000256" key="15">
    <source>
        <dbReference type="PROSITE-ProRule" id="PRU00192"/>
    </source>
</evidence>
<dbReference type="Pfam" id="PF14604">
    <property type="entry name" value="SH3_9"/>
    <property type="match status" value="1"/>
</dbReference>
<dbReference type="GO" id="GO:0001726">
    <property type="term" value="C:ruffle"/>
    <property type="evidence" value="ECO:0007669"/>
    <property type="project" value="UniProtKB-SubCell"/>
</dbReference>
<evidence type="ECO:0000313" key="19">
    <source>
        <dbReference type="Ensembl" id="ENSMMOP00000008783.1"/>
    </source>
</evidence>
<dbReference type="GO" id="GO:0051017">
    <property type="term" value="P:actin filament bundle assembly"/>
    <property type="evidence" value="ECO:0007669"/>
    <property type="project" value="TreeGrafter"/>
</dbReference>
<organism evidence="19 20">
    <name type="scientific">Mola mola</name>
    <name type="common">Ocean sunfish</name>
    <name type="synonym">Tetraodon mola</name>
    <dbReference type="NCBI Taxonomy" id="94237"/>
    <lineage>
        <taxon>Eukaryota</taxon>
        <taxon>Metazoa</taxon>
        <taxon>Chordata</taxon>
        <taxon>Craniata</taxon>
        <taxon>Vertebrata</taxon>
        <taxon>Euteleostomi</taxon>
        <taxon>Actinopterygii</taxon>
        <taxon>Neopterygii</taxon>
        <taxon>Teleostei</taxon>
        <taxon>Neoteleostei</taxon>
        <taxon>Acanthomorphata</taxon>
        <taxon>Eupercaria</taxon>
        <taxon>Tetraodontiformes</taxon>
        <taxon>Molidae</taxon>
        <taxon>Mola</taxon>
    </lineage>
</organism>
<evidence type="ECO:0000256" key="2">
    <source>
        <dbReference type="ARBA" id="ARBA00004245"/>
    </source>
</evidence>
<keyword evidence="11" id="KW-0966">Cell projection</keyword>
<comment type="subcellular location">
    <subcellularLocation>
        <location evidence="4">Cell projection</location>
        <location evidence="4">Filopodium</location>
    </subcellularLocation>
    <subcellularLocation>
        <location evidence="3">Cell projection</location>
        <location evidence="3">Ruffle</location>
    </subcellularLocation>
    <subcellularLocation>
        <location evidence="2">Cytoplasm</location>
        <location evidence="2">Cytoskeleton</location>
    </subcellularLocation>
    <subcellularLocation>
        <location evidence="1">Membrane</location>
        <topology evidence="1">Peripheral membrane protein</topology>
    </subcellularLocation>
</comment>
<dbReference type="InterPro" id="IPR027267">
    <property type="entry name" value="AH/BAR_dom_sf"/>
</dbReference>
<dbReference type="PROSITE" id="PS51338">
    <property type="entry name" value="IMD"/>
    <property type="match status" value="1"/>
</dbReference>
<dbReference type="FunFam" id="1.20.1270.60:FF:000011">
    <property type="entry name" value="Brain-specific angiogenesis inhibitor 1-associated protein 2"/>
    <property type="match status" value="1"/>
</dbReference>
<keyword evidence="5 15" id="KW-0728">SH3 domain</keyword>
<evidence type="ECO:0000256" key="4">
    <source>
        <dbReference type="ARBA" id="ARBA00004486"/>
    </source>
</evidence>
<dbReference type="GO" id="GO:0051764">
    <property type="term" value="P:actin crosslink formation"/>
    <property type="evidence" value="ECO:0007669"/>
    <property type="project" value="TreeGrafter"/>
</dbReference>
<dbReference type="Proteomes" id="UP000261620">
    <property type="component" value="Unplaced"/>
</dbReference>
<evidence type="ECO:0000256" key="12">
    <source>
        <dbReference type="ARBA" id="ARBA00025545"/>
    </source>
</evidence>
<evidence type="ECO:0000256" key="1">
    <source>
        <dbReference type="ARBA" id="ARBA00004170"/>
    </source>
</evidence>
<dbReference type="GO" id="GO:0030838">
    <property type="term" value="P:positive regulation of actin filament polymerization"/>
    <property type="evidence" value="ECO:0007669"/>
    <property type="project" value="TreeGrafter"/>
</dbReference>
<keyword evidence="8" id="KW-0175">Coiled coil</keyword>
<dbReference type="InterPro" id="IPR030128">
    <property type="entry name" value="BAIP2_I-BAR_dom"/>
</dbReference>
<evidence type="ECO:0000313" key="20">
    <source>
        <dbReference type="Proteomes" id="UP000261620"/>
    </source>
</evidence>
<keyword evidence="20" id="KW-1185">Reference proteome</keyword>
<protein>
    <recommendedName>
        <fullName evidence="13">BAR/IMD domain-containing adapter protein 2</fullName>
    </recommendedName>
    <alternativeName>
        <fullName evidence="14">Brain-specific angiogenesis inhibitor 1-associated protein 2</fullName>
    </alternativeName>
</protein>
<evidence type="ECO:0000256" key="11">
    <source>
        <dbReference type="ARBA" id="ARBA00023273"/>
    </source>
</evidence>
<comment type="function">
    <text evidence="12">Adapter protein that links membrane-bound small G-proteins to cytoplasmic effector proteins. Necessary for CDC42-mediated reorganization of the actin cytoskeleton and for RAC1-mediated membrane ruffling. Involved in the regulation of the actin cytoskeleton by WASF family members and the Arp2/3 complex. Plays a role in neurite growth. Acts syngeristically with ENAH to promote filipodia formation. Plays a role in the reorganization of the actin cytoskeleton in response to bacterial infection. Participates in actin bundling when associated with EPS8, promoting filopodial protrusions.</text>
</comment>
<evidence type="ECO:0000256" key="14">
    <source>
        <dbReference type="ARBA" id="ARBA00044812"/>
    </source>
</evidence>
<dbReference type="GO" id="GO:0030175">
    <property type="term" value="C:filopodium"/>
    <property type="evidence" value="ECO:0007669"/>
    <property type="project" value="UniProtKB-SubCell"/>
</dbReference>
<accession>A0A3Q3W3T6</accession>
<feature type="region of interest" description="Disordered" evidence="16">
    <location>
        <begin position="322"/>
        <end position="345"/>
    </location>
</feature>
<sequence>MEQFNPCLRNFIAMGKSYEKALTSVTYAAKGYFDALVRMGEMASESQGSKDLGEVLFQMAEVHRQIQIQLEEMLKSFHNELLTELEKKVELDARYLNAALKKYQMEHKSKGESLEKCQAELKKLRRKSQGSKHPSKYGDKEMQYVEAISNKQGELDSYIAEGYKNALSEERRRYCFLVDRQCAVAKNSSSYYGKGKELLSQKIPVWQQACAEPSKLPDRAMFLAQQMSGAAGAHHPGMAISEPIPGAKPLPVPPELAALRARKSASAGMPVVNGAAGAHGGQDYQQWMEGKAAQGKASPHSQRHGGEVYSNTLPVRKVAPAKSKTALTETRTLPRSSSMAAGLERNGRTRVQAVFSHAAGDNGTLLSFSENDVITLLVPEARDGWHYGENEKTRMRGWFPFSYTRLISDADGNSMNLHTKSSSTGNLLERDNVAPPVPDYGLHVGALHSRQQRPYSMAGPGFAQVGLLRNTHRMWQRPSQKARRELSS</sequence>
<reference evidence="19" key="2">
    <citation type="submission" date="2025-09" db="UniProtKB">
        <authorList>
            <consortium name="Ensembl"/>
        </authorList>
    </citation>
    <scope>IDENTIFICATION</scope>
</reference>
<dbReference type="GO" id="GO:0007009">
    <property type="term" value="P:plasma membrane organization"/>
    <property type="evidence" value="ECO:0007669"/>
    <property type="project" value="InterPro"/>
</dbReference>
<dbReference type="Gene3D" id="1.20.1270.60">
    <property type="entry name" value="Arfaptin homology (AH) domain/BAR domain"/>
    <property type="match status" value="1"/>
</dbReference>
<evidence type="ECO:0000256" key="5">
    <source>
        <dbReference type="ARBA" id="ARBA00022443"/>
    </source>
</evidence>
<dbReference type="Gene3D" id="2.30.30.40">
    <property type="entry name" value="SH3 Domains"/>
    <property type="match status" value="1"/>
</dbReference>
<dbReference type="GO" id="GO:0008093">
    <property type="term" value="F:cytoskeletal anchor activity"/>
    <property type="evidence" value="ECO:0007669"/>
    <property type="project" value="InterPro"/>
</dbReference>
<keyword evidence="6" id="KW-0963">Cytoplasm</keyword>
<proteinExistence type="predicted"/>
<evidence type="ECO:0000256" key="3">
    <source>
        <dbReference type="ARBA" id="ARBA00004466"/>
    </source>
</evidence>
<dbReference type="Ensembl" id="ENSMMOT00000008941.1">
    <property type="protein sequence ID" value="ENSMMOP00000008783.1"/>
    <property type="gene ID" value="ENSMMOG00000006790.1"/>
</dbReference>
<dbReference type="SMART" id="SM00326">
    <property type="entry name" value="SH3"/>
    <property type="match status" value="1"/>
</dbReference>
<dbReference type="CDD" id="cd07646">
    <property type="entry name" value="I-BAR_IMD_IRSp53"/>
    <property type="match status" value="1"/>
</dbReference>
<dbReference type="Pfam" id="PF08397">
    <property type="entry name" value="IMD"/>
    <property type="match status" value="1"/>
</dbReference>
<evidence type="ECO:0000259" key="17">
    <source>
        <dbReference type="PROSITE" id="PS50002"/>
    </source>
</evidence>
<dbReference type="InterPro" id="IPR036028">
    <property type="entry name" value="SH3-like_dom_sf"/>
</dbReference>
<dbReference type="PANTHER" id="PTHR14206:SF3">
    <property type="entry name" value="BRAIN-SPECIFIC ANGIOGENESIS INHIBITOR 1-ASSOCIATED PROTEIN 2"/>
    <property type="match status" value="1"/>
</dbReference>
<evidence type="ECO:0000256" key="10">
    <source>
        <dbReference type="ARBA" id="ARBA00023212"/>
    </source>
</evidence>
<evidence type="ECO:0000256" key="13">
    <source>
        <dbReference type="ARBA" id="ARBA00044790"/>
    </source>
</evidence>
<evidence type="ECO:0000256" key="16">
    <source>
        <dbReference type="SAM" id="MobiDB-lite"/>
    </source>
</evidence>
<dbReference type="GO" id="GO:0005654">
    <property type="term" value="C:nucleoplasm"/>
    <property type="evidence" value="ECO:0007669"/>
    <property type="project" value="TreeGrafter"/>
</dbReference>
<evidence type="ECO:0000259" key="18">
    <source>
        <dbReference type="PROSITE" id="PS51338"/>
    </source>
</evidence>
<dbReference type="STRING" id="94237.ENSMMOP00000008783"/>
<dbReference type="PROSITE" id="PS50002">
    <property type="entry name" value="SH3"/>
    <property type="match status" value="1"/>
</dbReference>
<feature type="compositionally biased region" description="Polar residues" evidence="16">
    <location>
        <begin position="325"/>
        <end position="339"/>
    </location>
</feature>
<feature type="domain" description="SH3" evidence="17">
    <location>
        <begin position="346"/>
        <end position="409"/>
    </location>
</feature>
<evidence type="ECO:0000256" key="6">
    <source>
        <dbReference type="ARBA" id="ARBA00022490"/>
    </source>
</evidence>
<reference evidence="19" key="1">
    <citation type="submission" date="2025-08" db="UniProtKB">
        <authorList>
            <consortium name="Ensembl"/>
        </authorList>
    </citation>
    <scope>IDENTIFICATION</scope>
</reference>
<dbReference type="AlphaFoldDB" id="A0A3Q3W3T6"/>
<dbReference type="OMA" id="VEDYQHW"/>
<name>A0A3Q3W3T6_MOLML</name>
<evidence type="ECO:0000256" key="9">
    <source>
        <dbReference type="ARBA" id="ARBA00023136"/>
    </source>
</evidence>
<dbReference type="InterPro" id="IPR027681">
    <property type="entry name" value="IRSp53/IRTKS/Pinkbar"/>
</dbReference>
<dbReference type="GO" id="GO:0005829">
    <property type="term" value="C:cytosol"/>
    <property type="evidence" value="ECO:0007669"/>
    <property type="project" value="TreeGrafter"/>
</dbReference>
<dbReference type="FunFam" id="2.30.30.40:FF:000018">
    <property type="entry name" value="Brain-specific angiogenesis inhibitor 1-associated protein 2"/>
    <property type="match status" value="1"/>
</dbReference>
<dbReference type="InterPro" id="IPR013606">
    <property type="entry name" value="I-BAR_dom"/>
</dbReference>
<dbReference type="SUPFAM" id="SSF50044">
    <property type="entry name" value="SH3-domain"/>
    <property type="match status" value="1"/>
</dbReference>
<dbReference type="SUPFAM" id="SSF103657">
    <property type="entry name" value="BAR/IMD domain-like"/>
    <property type="match status" value="1"/>
</dbReference>
<dbReference type="InterPro" id="IPR001452">
    <property type="entry name" value="SH3_domain"/>
</dbReference>
<evidence type="ECO:0000256" key="8">
    <source>
        <dbReference type="ARBA" id="ARBA00023054"/>
    </source>
</evidence>
<feature type="domain" description="IMD" evidence="18">
    <location>
        <begin position="1"/>
        <end position="230"/>
    </location>
</feature>
<dbReference type="GO" id="GO:0016020">
    <property type="term" value="C:membrane"/>
    <property type="evidence" value="ECO:0007669"/>
    <property type="project" value="UniProtKB-SubCell"/>
</dbReference>
<keyword evidence="9" id="KW-0472">Membrane</keyword>
<keyword evidence="10" id="KW-0206">Cytoskeleton</keyword>
<evidence type="ECO:0000256" key="7">
    <source>
        <dbReference type="ARBA" id="ARBA00022553"/>
    </source>
</evidence>
<keyword evidence="7" id="KW-0597">Phosphoprotein</keyword>
<dbReference type="PANTHER" id="PTHR14206">
    <property type="entry name" value="BRAIN-SPECIFIC ANGIOGENESIS INHIBITOR 1-ASSOCIATED PROTEIN 2"/>
    <property type="match status" value="1"/>
</dbReference>